<evidence type="ECO:0000313" key="1">
    <source>
        <dbReference type="EMBL" id="GJS65926.1"/>
    </source>
</evidence>
<evidence type="ECO:0008006" key="3">
    <source>
        <dbReference type="Google" id="ProtNLM"/>
    </source>
</evidence>
<comment type="caution">
    <text evidence="1">The sequence shown here is derived from an EMBL/GenBank/DDBJ whole genome shotgun (WGS) entry which is preliminary data.</text>
</comment>
<dbReference type="Proteomes" id="UP001151760">
    <property type="component" value="Unassembled WGS sequence"/>
</dbReference>
<name>A0ABQ4XM38_9ASTR</name>
<accession>A0ABQ4XM38</accession>
<dbReference type="EMBL" id="BQNB010009613">
    <property type="protein sequence ID" value="GJS65926.1"/>
    <property type="molecule type" value="Genomic_DNA"/>
</dbReference>
<reference evidence="1" key="1">
    <citation type="journal article" date="2022" name="Int. J. Mol. Sci.">
        <title>Draft Genome of Tanacetum Coccineum: Genomic Comparison of Closely Related Tanacetum-Family Plants.</title>
        <authorList>
            <person name="Yamashiro T."/>
            <person name="Shiraishi A."/>
            <person name="Nakayama K."/>
            <person name="Satake H."/>
        </authorList>
    </citation>
    <scope>NUCLEOTIDE SEQUENCE</scope>
</reference>
<reference evidence="1" key="2">
    <citation type="submission" date="2022-01" db="EMBL/GenBank/DDBJ databases">
        <authorList>
            <person name="Yamashiro T."/>
            <person name="Shiraishi A."/>
            <person name="Satake H."/>
            <person name="Nakayama K."/>
        </authorList>
    </citation>
    <scope>NUCLEOTIDE SEQUENCE</scope>
</reference>
<evidence type="ECO:0000313" key="2">
    <source>
        <dbReference type="Proteomes" id="UP001151760"/>
    </source>
</evidence>
<protein>
    <recommendedName>
        <fullName evidence="3">Reverse transcriptase domain-containing protein</fullName>
    </recommendedName>
</protein>
<organism evidence="1 2">
    <name type="scientific">Tanacetum coccineum</name>
    <dbReference type="NCBI Taxonomy" id="301880"/>
    <lineage>
        <taxon>Eukaryota</taxon>
        <taxon>Viridiplantae</taxon>
        <taxon>Streptophyta</taxon>
        <taxon>Embryophyta</taxon>
        <taxon>Tracheophyta</taxon>
        <taxon>Spermatophyta</taxon>
        <taxon>Magnoliopsida</taxon>
        <taxon>eudicotyledons</taxon>
        <taxon>Gunneridae</taxon>
        <taxon>Pentapetalae</taxon>
        <taxon>asterids</taxon>
        <taxon>campanulids</taxon>
        <taxon>Asterales</taxon>
        <taxon>Asteraceae</taxon>
        <taxon>Asteroideae</taxon>
        <taxon>Anthemideae</taxon>
        <taxon>Anthemidinae</taxon>
        <taxon>Tanacetum</taxon>
    </lineage>
</organism>
<proteinExistence type="predicted"/>
<gene>
    <name evidence="1" type="ORF">Tco_0680490</name>
</gene>
<keyword evidence="2" id="KW-1185">Reference proteome</keyword>
<sequence length="155" mass="17661">MGAKNLRGVKQEEAKVEDCDEVDIYDIWDITVEDVERLRLLLTPVVHNLPEPNPVVQPYVPLIPFPDEVNVLLEEFGDDILNITLANEKADFNPTRDIEKLERLIATGHESLSQSAKSSTKAGKKWREMTSPLSKGMEVRDHLYLWLCGIFFAEL</sequence>